<dbReference type="OrthoDB" id="9806430at2"/>
<dbReference type="PANTHER" id="PTHR43418:SF2">
    <property type="entry name" value="BIFUNCTIONAL PROTEIN TRPGD"/>
    <property type="match status" value="1"/>
</dbReference>
<feature type="domain" description="Glutamine amidotransferase" evidence="5">
    <location>
        <begin position="5"/>
        <end position="186"/>
    </location>
</feature>
<dbReference type="InterPro" id="IPR006221">
    <property type="entry name" value="TrpG/PapA_dom"/>
</dbReference>
<evidence type="ECO:0000256" key="4">
    <source>
        <dbReference type="ARBA" id="ARBA00047683"/>
    </source>
</evidence>
<dbReference type="GO" id="GO:0004049">
    <property type="term" value="F:anthranilate synthase activity"/>
    <property type="evidence" value="ECO:0007669"/>
    <property type="project" value="UniProtKB-EC"/>
</dbReference>
<comment type="catalytic activity">
    <reaction evidence="4">
        <text>chorismate + L-glutamine = anthranilate + pyruvate + L-glutamate + H(+)</text>
        <dbReference type="Rhea" id="RHEA:21732"/>
        <dbReference type="ChEBI" id="CHEBI:15361"/>
        <dbReference type="ChEBI" id="CHEBI:15378"/>
        <dbReference type="ChEBI" id="CHEBI:16567"/>
        <dbReference type="ChEBI" id="CHEBI:29748"/>
        <dbReference type="ChEBI" id="CHEBI:29985"/>
        <dbReference type="ChEBI" id="CHEBI:58359"/>
        <dbReference type="EC" id="4.1.3.27"/>
    </reaction>
</comment>
<dbReference type="CDD" id="cd01743">
    <property type="entry name" value="GATase1_Anthranilate_Synthase"/>
    <property type="match status" value="1"/>
</dbReference>
<dbReference type="PRINTS" id="PR00097">
    <property type="entry name" value="ANTSNTHASEII"/>
</dbReference>
<organism evidence="6 7">
    <name type="scientific">Buchnera aphidicola</name>
    <name type="common">Cinara strobi</name>
    <dbReference type="NCBI Taxonomy" id="1921549"/>
    <lineage>
        <taxon>Bacteria</taxon>
        <taxon>Pseudomonadati</taxon>
        <taxon>Pseudomonadota</taxon>
        <taxon>Gammaproteobacteria</taxon>
        <taxon>Enterobacterales</taxon>
        <taxon>Erwiniaceae</taxon>
        <taxon>Buchnera</taxon>
    </lineage>
</organism>
<dbReference type="EMBL" id="LR025087">
    <property type="protein sequence ID" value="VAX77189.1"/>
    <property type="molecule type" value="Genomic_DNA"/>
</dbReference>
<gene>
    <name evidence="6" type="primary">trpG</name>
    <name evidence="6" type="ORF">BUCINSTRO3249_0414</name>
</gene>
<dbReference type="InterPro" id="IPR029062">
    <property type="entry name" value="Class_I_gatase-like"/>
</dbReference>
<keyword evidence="3 6" id="KW-0456">Lyase</keyword>
<dbReference type="SUPFAM" id="SSF52317">
    <property type="entry name" value="Class I glutamine amidotransferase-like"/>
    <property type="match status" value="1"/>
</dbReference>
<reference evidence="7" key="1">
    <citation type="submission" date="2018-09" db="EMBL/GenBank/DDBJ databases">
        <authorList>
            <person name="Manzano-Marin A."/>
            <person name="Manzano-Marin A."/>
        </authorList>
    </citation>
    <scope>NUCLEOTIDE SEQUENCE [LARGE SCALE GENOMIC DNA]</scope>
    <source>
        <strain evidence="7">BuCistrobi</strain>
        <plasmid evidence="7">ptrp</plasmid>
    </source>
</reference>
<keyword evidence="2" id="KW-0315">Glutamine amidotransferase</keyword>
<dbReference type="GO" id="GO:0004048">
    <property type="term" value="F:anthranilate phosphoribosyltransferase activity"/>
    <property type="evidence" value="ECO:0007669"/>
    <property type="project" value="TreeGrafter"/>
</dbReference>
<sequence>MSDVLLLDNLDSFTYNLVDSLQSFHQRVLVYRNTVALHVLTDAIANMDQPVIVLSPGPGIPNTAGSLLQVIELFKGKVPILGICLGHQALVQSYGGTIHPAPEMVHGKTSYITHDQKDMFASLPNPLLVARYHSLLCTTVPMPLCINAHYNTMVMGVKYYLDRVCGLQFHPESILTPMGSILLHDTLQWLRHTDQ</sequence>
<evidence type="ECO:0000256" key="3">
    <source>
        <dbReference type="ARBA" id="ARBA00023239"/>
    </source>
</evidence>
<dbReference type="PANTHER" id="PTHR43418">
    <property type="entry name" value="MULTIFUNCTIONAL TRYPTOPHAN BIOSYNTHESIS PROTEIN-RELATED"/>
    <property type="match status" value="1"/>
</dbReference>
<evidence type="ECO:0000313" key="7">
    <source>
        <dbReference type="Proteomes" id="UP000271849"/>
    </source>
</evidence>
<dbReference type="NCBIfam" id="TIGR00566">
    <property type="entry name" value="trpG_papA"/>
    <property type="match status" value="1"/>
</dbReference>
<dbReference type="AlphaFoldDB" id="A0A3B1E9R4"/>
<dbReference type="EC" id="4.1.3.27" evidence="1"/>
<evidence type="ECO:0000313" key="6">
    <source>
        <dbReference type="EMBL" id="VAX77189.1"/>
    </source>
</evidence>
<dbReference type="InterPro" id="IPR017926">
    <property type="entry name" value="GATASE"/>
</dbReference>
<dbReference type="Proteomes" id="UP000271849">
    <property type="component" value="Plasmid pTrp"/>
</dbReference>
<dbReference type="PROSITE" id="PS51273">
    <property type="entry name" value="GATASE_TYPE_1"/>
    <property type="match status" value="1"/>
</dbReference>
<keyword evidence="6" id="KW-0614">Plasmid</keyword>
<dbReference type="FunFam" id="3.40.50.880:FF:000003">
    <property type="entry name" value="Anthranilate synthase component II"/>
    <property type="match status" value="1"/>
</dbReference>
<protein>
    <recommendedName>
        <fullName evidence="1">anthranilate synthase</fullName>
        <ecNumber evidence="1">4.1.3.27</ecNumber>
    </recommendedName>
</protein>
<dbReference type="PRINTS" id="PR00099">
    <property type="entry name" value="CPSGATASE"/>
</dbReference>
<dbReference type="Gene3D" id="3.40.50.880">
    <property type="match status" value="1"/>
</dbReference>
<dbReference type="PRINTS" id="PR00096">
    <property type="entry name" value="GATASE"/>
</dbReference>
<evidence type="ECO:0000256" key="2">
    <source>
        <dbReference type="ARBA" id="ARBA00022962"/>
    </source>
</evidence>
<dbReference type="Pfam" id="PF00117">
    <property type="entry name" value="GATase"/>
    <property type="match status" value="1"/>
</dbReference>
<dbReference type="RefSeq" id="WP_158349278.1">
    <property type="nucleotide sequence ID" value="NZ_LR025087.1"/>
</dbReference>
<dbReference type="GO" id="GO:0000162">
    <property type="term" value="P:L-tryptophan biosynthetic process"/>
    <property type="evidence" value="ECO:0007669"/>
    <property type="project" value="TreeGrafter"/>
</dbReference>
<evidence type="ECO:0000259" key="5">
    <source>
        <dbReference type="Pfam" id="PF00117"/>
    </source>
</evidence>
<accession>A0A3B1E9R4</accession>
<dbReference type="GO" id="GO:0005829">
    <property type="term" value="C:cytosol"/>
    <property type="evidence" value="ECO:0007669"/>
    <property type="project" value="TreeGrafter"/>
</dbReference>
<proteinExistence type="predicted"/>
<dbReference type="InterPro" id="IPR050472">
    <property type="entry name" value="Anth_synth/Amidotransfase"/>
</dbReference>
<evidence type="ECO:0000256" key="1">
    <source>
        <dbReference type="ARBA" id="ARBA00012266"/>
    </source>
</evidence>
<geneLocation type="plasmid" evidence="7">
    <name>ptrp</name>
</geneLocation>
<dbReference type="GO" id="GO:0002047">
    <property type="term" value="P:phenazine biosynthetic process"/>
    <property type="evidence" value="ECO:0007669"/>
    <property type="project" value="TreeGrafter"/>
</dbReference>
<name>A0A3B1E9R4_9GAMM</name>